<reference evidence="2 3" key="1">
    <citation type="submission" date="2020-06" db="EMBL/GenBank/DDBJ databases">
        <title>Actinomadura xiongansis sp. nov., isolated from soil of Baiyangdian.</title>
        <authorList>
            <person name="Zhang X."/>
        </authorList>
    </citation>
    <scope>NUCLEOTIDE SEQUENCE [LARGE SCALE GENOMIC DNA]</scope>
    <source>
        <strain evidence="2 3">HBUM206468</strain>
    </source>
</reference>
<dbReference type="RefSeq" id="WP_187242281.1">
    <property type="nucleotide sequence ID" value="NZ_BAAAOK010000014.1"/>
</dbReference>
<name>A0ABR7LKA5_9ACTN</name>
<feature type="domain" description="DUF6879" evidence="1">
    <location>
        <begin position="21"/>
        <end position="189"/>
    </location>
</feature>
<evidence type="ECO:0000313" key="2">
    <source>
        <dbReference type="EMBL" id="MBC6465290.1"/>
    </source>
</evidence>
<accession>A0ABR7LKA5</accession>
<dbReference type="Pfam" id="PF21806">
    <property type="entry name" value="DUF6879"/>
    <property type="match status" value="1"/>
</dbReference>
<keyword evidence="3" id="KW-1185">Reference proteome</keyword>
<organism evidence="2 3">
    <name type="scientific">Actinomadura alba</name>
    <dbReference type="NCBI Taxonomy" id="406431"/>
    <lineage>
        <taxon>Bacteria</taxon>
        <taxon>Bacillati</taxon>
        <taxon>Actinomycetota</taxon>
        <taxon>Actinomycetes</taxon>
        <taxon>Streptosporangiales</taxon>
        <taxon>Thermomonosporaceae</taxon>
        <taxon>Actinomadura</taxon>
    </lineage>
</organism>
<dbReference type="InterPro" id="IPR049244">
    <property type="entry name" value="DUF6879"/>
</dbReference>
<gene>
    <name evidence="2" type="ORF">HKK74_07270</name>
</gene>
<proteinExistence type="predicted"/>
<evidence type="ECO:0000259" key="1">
    <source>
        <dbReference type="Pfam" id="PF21806"/>
    </source>
</evidence>
<dbReference type="EMBL" id="JABVEC010000003">
    <property type="protein sequence ID" value="MBC6465290.1"/>
    <property type="molecule type" value="Genomic_DNA"/>
</dbReference>
<comment type="caution">
    <text evidence="2">The sequence shown here is derived from an EMBL/GenBank/DDBJ whole genome shotgun (WGS) entry which is preliminary data.</text>
</comment>
<evidence type="ECO:0000313" key="3">
    <source>
        <dbReference type="Proteomes" id="UP000805614"/>
    </source>
</evidence>
<sequence length="201" mass="22917">MLERIREVPGDVLDRAAYHEDFAKHSVGLSGVLWKLERAQTFREPGDSSWEAFIAGDWQRALAILDGEREAIRADAERNAQSGLEIRRLRIVESPISPYLQWEVHSLRMLAEEGFDLRTLDVSQVSDLECDEQLPEVVVIGDRVLYEVRYDAQWKPIGARRIDDVGVIGQTCEEISWLYGTGEPLLQYFDREIAPLPPPAL</sequence>
<protein>
    <recommendedName>
        <fullName evidence="1">DUF6879 domain-containing protein</fullName>
    </recommendedName>
</protein>
<dbReference type="Proteomes" id="UP000805614">
    <property type="component" value="Unassembled WGS sequence"/>
</dbReference>